<dbReference type="RefSeq" id="WP_021243733.1">
    <property type="nucleotide sequence ID" value="NZ_ATIB01000031.1"/>
</dbReference>
<dbReference type="EMBL" id="ATIB01000031">
    <property type="protein sequence ID" value="EQB04745.1"/>
    <property type="molecule type" value="Genomic_DNA"/>
</dbReference>
<dbReference type="OrthoDB" id="9794206at2"/>
<reference evidence="1 2" key="1">
    <citation type="journal article" date="2013" name="Genome Announc.">
        <title>Draft Genome Sequence of a Hexachlorocyclohexane-Degrading Bacterium, Sphingobium baderi Strain LL03T.</title>
        <authorList>
            <person name="Kaur J."/>
            <person name="Verma H."/>
            <person name="Tripathi C."/>
            <person name="Khurana J.P."/>
            <person name="Lal R."/>
        </authorList>
    </citation>
    <scope>NUCLEOTIDE SEQUENCE [LARGE SCALE GENOMIC DNA]</scope>
    <source>
        <strain evidence="1 2">LL03</strain>
    </source>
</reference>
<name>T0HZE7_9SPHN</name>
<organism evidence="1 2">
    <name type="scientific">Sphingobium baderi LL03</name>
    <dbReference type="NCBI Taxonomy" id="1114964"/>
    <lineage>
        <taxon>Bacteria</taxon>
        <taxon>Pseudomonadati</taxon>
        <taxon>Pseudomonadota</taxon>
        <taxon>Alphaproteobacteria</taxon>
        <taxon>Sphingomonadales</taxon>
        <taxon>Sphingomonadaceae</taxon>
        <taxon>Sphingobium</taxon>
    </lineage>
</organism>
<dbReference type="Proteomes" id="UP000015524">
    <property type="component" value="Unassembled WGS sequence"/>
</dbReference>
<keyword evidence="2" id="KW-1185">Reference proteome</keyword>
<evidence type="ECO:0000313" key="1">
    <source>
        <dbReference type="EMBL" id="EQB04745.1"/>
    </source>
</evidence>
<dbReference type="GO" id="GO:0000271">
    <property type="term" value="P:polysaccharide biosynthetic process"/>
    <property type="evidence" value="ECO:0007669"/>
    <property type="project" value="InterPro"/>
</dbReference>
<accession>T0HZE7</accession>
<comment type="caution">
    <text evidence="1">The sequence shown here is derived from an EMBL/GenBank/DDBJ whole genome shotgun (WGS) entry which is preliminary data.</text>
</comment>
<dbReference type="InterPro" id="IPR007833">
    <property type="entry name" value="Capsule_polysaccharide_synth"/>
</dbReference>
<dbReference type="PATRIC" id="fig|1114964.3.peg.734"/>
<gene>
    <name evidence="1" type="ORF">L485_03870</name>
</gene>
<dbReference type="GO" id="GO:0015774">
    <property type="term" value="P:polysaccharide transport"/>
    <property type="evidence" value="ECO:0007669"/>
    <property type="project" value="InterPro"/>
</dbReference>
<evidence type="ECO:0000313" key="2">
    <source>
        <dbReference type="Proteomes" id="UP000015524"/>
    </source>
</evidence>
<dbReference type="Pfam" id="PF05159">
    <property type="entry name" value="Capsule_synth"/>
    <property type="match status" value="1"/>
</dbReference>
<dbReference type="AlphaFoldDB" id="T0HZE7"/>
<proteinExistence type="predicted"/>
<sequence>MNILLLSNSAPNYFHFFNALSLLFMRDGARVVAAVDSTFSREENQLDAVGFEAIYDFSTFFTEHPTDFTILQRYAAFDLNGALLSDFERSEVNGVWGDNVDLDYFDRLKSALLTYFEYIFDRYTIDTVLYEGVSNTFAHYALFVAQRKGARYWGLSGSRLPGRFAVTADPLADDATERLFHDIRSGRLTLEPCVRQWAHNYVEGIENVIPDYMKINGLERIGIVSRYLRRDRLQKVLALARHAFDSRTDAFQAGNPLRTHTGLLLRNVKRRMRAGTVTQFYGEPTEGERFLLYPMHFHPESSTSILAGTYLDEYEVIRNIAFSLPEGMRLYVKDHISAWAYPTRDFYRRIRRLPNVRLLGPNEPTKQLIKQSEGVITLTSTVGYEALILKKQVFLFGTVFYSFHRGVTKVADPTQLRSLLQEKLTTPSEWDDQYNLDFVGAYYLATLPGTLNLMLPSPEANKVAEQVYTQLKFKASMQTSNDPVAA</sequence>
<protein>
    <recommendedName>
        <fullName evidence="3">Capsule polysaccharide biosynthesis protein</fullName>
    </recommendedName>
</protein>
<dbReference type="eggNOG" id="COG3562">
    <property type="taxonomic scope" value="Bacteria"/>
</dbReference>
<evidence type="ECO:0008006" key="3">
    <source>
        <dbReference type="Google" id="ProtNLM"/>
    </source>
</evidence>